<evidence type="ECO:0000313" key="3">
    <source>
        <dbReference type="Proteomes" id="UP000026961"/>
    </source>
</evidence>
<keyword evidence="3" id="KW-1185">Reference proteome</keyword>
<dbReference type="AlphaFoldDB" id="A0A0D9ZJ88"/>
<reference evidence="2" key="2">
    <citation type="submission" date="2018-05" db="EMBL/GenBank/DDBJ databases">
        <title>OgluRS3 (Oryza glumaepatula Reference Sequence Version 3).</title>
        <authorList>
            <person name="Zhang J."/>
            <person name="Kudrna D."/>
            <person name="Lee S."/>
            <person name="Talag J."/>
            <person name="Welchert J."/>
            <person name="Wing R.A."/>
        </authorList>
    </citation>
    <scope>NUCLEOTIDE SEQUENCE [LARGE SCALE GENOMIC DNA]</scope>
</reference>
<feature type="compositionally biased region" description="Acidic residues" evidence="1">
    <location>
        <begin position="113"/>
        <end position="124"/>
    </location>
</feature>
<feature type="region of interest" description="Disordered" evidence="1">
    <location>
        <begin position="1"/>
        <end position="125"/>
    </location>
</feature>
<dbReference type="EnsemblPlants" id="OGLUM04G08230.1">
    <property type="protein sequence ID" value="OGLUM04G08230.1"/>
    <property type="gene ID" value="OGLUM04G08230"/>
</dbReference>
<dbReference type="Proteomes" id="UP000026961">
    <property type="component" value="Chromosome 4"/>
</dbReference>
<feature type="compositionally biased region" description="Low complexity" evidence="1">
    <location>
        <begin position="19"/>
        <end position="30"/>
    </location>
</feature>
<name>A0A0D9ZJ88_9ORYZ</name>
<dbReference type="Gramene" id="OGLUM04G08230.1">
    <property type="protein sequence ID" value="OGLUM04G08230.1"/>
    <property type="gene ID" value="OGLUM04G08230"/>
</dbReference>
<organism evidence="2">
    <name type="scientific">Oryza glumipatula</name>
    <dbReference type="NCBI Taxonomy" id="40148"/>
    <lineage>
        <taxon>Eukaryota</taxon>
        <taxon>Viridiplantae</taxon>
        <taxon>Streptophyta</taxon>
        <taxon>Embryophyta</taxon>
        <taxon>Tracheophyta</taxon>
        <taxon>Spermatophyta</taxon>
        <taxon>Magnoliopsida</taxon>
        <taxon>Liliopsida</taxon>
        <taxon>Poales</taxon>
        <taxon>Poaceae</taxon>
        <taxon>BOP clade</taxon>
        <taxon>Oryzoideae</taxon>
        <taxon>Oryzeae</taxon>
        <taxon>Oryzinae</taxon>
        <taxon>Oryza</taxon>
    </lineage>
</organism>
<dbReference type="STRING" id="40148.A0A0D9ZJ88"/>
<reference evidence="2" key="1">
    <citation type="submission" date="2015-04" db="UniProtKB">
        <authorList>
            <consortium name="EnsemblPlants"/>
        </authorList>
    </citation>
    <scope>IDENTIFICATION</scope>
</reference>
<evidence type="ECO:0000256" key="1">
    <source>
        <dbReference type="SAM" id="MobiDB-lite"/>
    </source>
</evidence>
<feature type="region of interest" description="Disordered" evidence="1">
    <location>
        <begin position="145"/>
        <end position="194"/>
    </location>
</feature>
<sequence>MVIGSVGSVAKKKSPLPGPSSSSNLHLLQDLPPPLSSDKIEEGGEALESSEGAQSRGQQGSRDVAVAAVLKQPDPREEHTEADEEMVASTGVFISLGEKKVEELGINGGSSDKEDEEEEEEDELVSPLVFAPSLTMDAAAAEITVPSQASPSPRKAQKAMQAVAQHEERHEEMAPMEEQEEVREKEEDDNEEDIRCSSARLLVLPRWKSEPTKMVGDAMAKLGAFWLEYMQKSWLNPMKMEKG</sequence>
<dbReference type="HOGENOM" id="CLU_1144092_0_0_1"/>
<accession>A0A0D9ZJ88</accession>
<feature type="compositionally biased region" description="Acidic residues" evidence="1">
    <location>
        <begin position="174"/>
        <end position="192"/>
    </location>
</feature>
<proteinExistence type="predicted"/>
<protein>
    <submittedName>
        <fullName evidence="2">Uncharacterized protein</fullName>
    </submittedName>
</protein>
<evidence type="ECO:0000313" key="2">
    <source>
        <dbReference type="EnsemblPlants" id="OGLUM04G08230.1"/>
    </source>
</evidence>